<dbReference type="OrthoDB" id="3904016at2759"/>
<sequence length="350" mass="39431">MMAPIEASSPHSVSAASLPNPLSSLWLAAANKNSNPVISKRKHTPVPEQAHGFVQSPGVQPPSPRILNLALDITAHVLAITSPKVLRKDSPYGPCAITASNFHEDFQRNSSLTYYRSCSSACPFLIPGFYICTRCTTLAMDCEMLSQRWNFYSVNEVSTSPVNLRRLQSEREVLENGLANCVFYLHRLRKKQVRTERRLTFIEHVAEEGIAPDDFKYGKNIDWVLKEELKRPPSFVRYIQNDGAPFPAPSNTSQSQVLSPKAAAFEPHSTYKGYGKAIGFQLAELHIFSSLEIRMLEAKALKIQALELMERRRDMYGGIDQAYRQNSHQRALNFVEGRTGSQIWYNNTPQ</sequence>
<gene>
    <name evidence="1" type="ORF">EJ02DRAFT_510230</name>
</gene>
<organism evidence="1 2">
    <name type="scientific">Clathrospora elynae</name>
    <dbReference type="NCBI Taxonomy" id="706981"/>
    <lineage>
        <taxon>Eukaryota</taxon>
        <taxon>Fungi</taxon>
        <taxon>Dikarya</taxon>
        <taxon>Ascomycota</taxon>
        <taxon>Pezizomycotina</taxon>
        <taxon>Dothideomycetes</taxon>
        <taxon>Pleosporomycetidae</taxon>
        <taxon>Pleosporales</taxon>
        <taxon>Diademaceae</taxon>
        <taxon>Clathrospora</taxon>
    </lineage>
</organism>
<name>A0A6A5SUY3_9PLEO</name>
<proteinExistence type="predicted"/>
<protein>
    <submittedName>
        <fullName evidence="1">Uncharacterized protein</fullName>
    </submittedName>
</protein>
<evidence type="ECO:0000313" key="2">
    <source>
        <dbReference type="Proteomes" id="UP000800038"/>
    </source>
</evidence>
<dbReference type="Proteomes" id="UP000800038">
    <property type="component" value="Unassembled WGS sequence"/>
</dbReference>
<accession>A0A6A5SUY3</accession>
<reference evidence="1" key="1">
    <citation type="journal article" date="2020" name="Stud. Mycol.">
        <title>101 Dothideomycetes genomes: a test case for predicting lifestyles and emergence of pathogens.</title>
        <authorList>
            <person name="Haridas S."/>
            <person name="Albert R."/>
            <person name="Binder M."/>
            <person name="Bloem J."/>
            <person name="Labutti K."/>
            <person name="Salamov A."/>
            <person name="Andreopoulos B."/>
            <person name="Baker S."/>
            <person name="Barry K."/>
            <person name="Bills G."/>
            <person name="Bluhm B."/>
            <person name="Cannon C."/>
            <person name="Castanera R."/>
            <person name="Culley D."/>
            <person name="Daum C."/>
            <person name="Ezra D."/>
            <person name="Gonzalez J."/>
            <person name="Henrissat B."/>
            <person name="Kuo A."/>
            <person name="Liang C."/>
            <person name="Lipzen A."/>
            <person name="Lutzoni F."/>
            <person name="Magnuson J."/>
            <person name="Mondo S."/>
            <person name="Nolan M."/>
            <person name="Ohm R."/>
            <person name="Pangilinan J."/>
            <person name="Park H.-J."/>
            <person name="Ramirez L."/>
            <person name="Alfaro M."/>
            <person name="Sun H."/>
            <person name="Tritt A."/>
            <person name="Yoshinaga Y."/>
            <person name="Zwiers L.-H."/>
            <person name="Turgeon B."/>
            <person name="Goodwin S."/>
            <person name="Spatafora J."/>
            <person name="Crous P."/>
            <person name="Grigoriev I."/>
        </authorList>
    </citation>
    <scope>NUCLEOTIDE SEQUENCE</scope>
    <source>
        <strain evidence="1">CBS 161.51</strain>
    </source>
</reference>
<keyword evidence="2" id="KW-1185">Reference proteome</keyword>
<evidence type="ECO:0000313" key="1">
    <source>
        <dbReference type="EMBL" id="KAF1944311.1"/>
    </source>
</evidence>
<dbReference type="AlphaFoldDB" id="A0A6A5SUY3"/>
<dbReference type="EMBL" id="ML976017">
    <property type="protein sequence ID" value="KAF1944311.1"/>
    <property type="molecule type" value="Genomic_DNA"/>
</dbReference>